<gene>
    <name evidence="2" type="ORF">F4559_000013</name>
</gene>
<sequence length="32" mass="3873">MEHFFTGLLVFVSLLITWFAGYVVYRLYSDQR</sequence>
<feature type="transmembrane region" description="Helical" evidence="1">
    <location>
        <begin position="6"/>
        <end position="28"/>
    </location>
</feature>
<name>A0A7W7SXE3_9PSEU</name>
<dbReference type="AlphaFoldDB" id="A0A7W7SXE3"/>
<evidence type="ECO:0000313" key="2">
    <source>
        <dbReference type="EMBL" id="MBB4962654.1"/>
    </source>
</evidence>
<reference evidence="2 3" key="1">
    <citation type="submission" date="2020-08" db="EMBL/GenBank/DDBJ databases">
        <title>Sequencing the genomes of 1000 actinobacteria strains.</title>
        <authorList>
            <person name="Klenk H.-P."/>
        </authorList>
    </citation>
    <scope>NUCLEOTIDE SEQUENCE [LARGE SCALE GENOMIC DNA]</scope>
    <source>
        <strain evidence="2 3">DSM 45084</strain>
    </source>
</reference>
<comment type="caution">
    <text evidence="2">The sequence shown here is derived from an EMBL/GenBank/DDBJ whole genome shotgun (WGS) entry which is preliminary data.</text>
</comment>
<accession>A0A7W7SXE3</accession>
<keyword evidence="3" id="KW-1185">Reference proteome</keyword>
<dbReference type="Proteomes" id="UP000542674">
    <property type="component" value="Unassembled WGS sequence"/>
</dbReference>
<organism evidence="2 3">
    <name type="scientific">Saccharothrix violaceirubra</name>
    <dbReference type="NCBI Taxonomy" id="413306"/>
    <lineage>
        <taxon>Bacteria</taxon>
        <taxon>Bacillati</taxon>
        <taxon>Actinomycetota</taxon>
        <taxon>Actinomycetes</taxon>
        <taxon>Pseudonocardiales</taxon>
        <taxon>Pseudonocardiaceae</taxon>
        <taxon>Saccharothrix</taxon>
    </lineage>
</organism>
<keyword evidence="1" id="KW-1133">Transmembrane helix</keyword>
<evidence type="ECO:0000313" key="3">
    <source>
        <dbReference type="Proteomes" id="UP000542674"/>
    </source>
</evidence>
<keyword evidence="1" id="KW-0472">Membrane</keyword>
<dbReference type="EMBL" id="JACHJS010000001">
    <property type="protein sequence ID" value="MBB4962654.1"/>
    <property type="molecule type" value="Genomic_DNA"/>
</dbReference>
<proteinExistence type="predicted"/>
<keyword evidence="1" id="KW-0812">Transmembrane</keyword>
<protein>
    <submittedName>
        <fullName evidence="2">Putative membrane protein</fullName>
    </submittedName>
</protein>
<evidence type="ECO:0000256" key="1">
    <source>
        <dbReference type="SAM" id="Phobius"/>
    </source>
</evidence>